<evidence type="ECO:0000256" key="1">
    <source>
        <dbReference type="SAM" id="SignalP"/>
    </source>
</evidence>
<sequence>MQPPLRLFLGVLWEAFLVSEGKVENWIQRSVSANKVLGPVVWGGEQNAVT</sequence>
<dbReference type="AlphaFoldDB" id="A0A0S1MIS2"/>
<reference evidence="2" key="1">
    <citation type="submission" date="2015-07" db="EMBL/GenBank/DDBJ databases">
        <title>Elucidating the P. pachyrhizi secretome and potential effectors.</title>
        <authorList>
            <person name="de Carvalho M.C.C.G."/>
            <person name="Nascimento L.C."/>
            <person name="Darben L.M."/>
            <person name="Polizel-Podanosqui A.M."/>
            <person name="Lopes-Caitar V.S."/>
            <person name="Rocha C.S."/>
            <person name="Qi M."/>
            <person name="Carazolle M."/>
            <person name="Kuwahara M.K."/>
            <person name="Pereira G.A.G."/>
            <person name="Abdelnoor R.V."/>
            <person name="Whitham S.A."/>
            <person name="Marcelino-Guimaraes F.C."/>
        </authorList>
    </citation>
    <scope>NUCLEOTIDE SEQUENCE</scope>
</reference>
<name>A0A0S1MIS2_PHAPC</name>
<dbReference type="EMBL" id="KT246674">
    <property type="protein sequence ID" value="ALL40765.1"/>
    <property type="molecule type" value="mRNA"/>
</dbReference>
<evidence type="ECO:0000313" key="2">
    <source>
        <dbReference type="EMBL" id="ALL40765.1"/>
    </source>
</evidence>
<keyword evidence="1" id="KW-0732">Signal</keyword>
<proteinExistence type="evidence at transcript level"/>
<organism evidence="2">
    <name type="scientific">Phakopsora pachyrhizi</name>
    <name type="common">Asian soybean rust disease fungus</name>
    <dbReference type="NCBI Taxonomy" id="170000"/>
    <lineage>
        <taxon>Eukaryota</taxon>
        <taxon>Fungi</taxon>
        <taxon>Dikarya</taxon>
        <taxon>Basidiomycota</taxon>
        <taxon>Pucciniomycotina</taxon>
        <taxon>Pucciniomycetes</taxon>
        <taxon>Pucciniales</taxon>
        <taxon>Phakopsoraceae</taxon>
        <taxon>Phakopsora</taxon>
    </lineage>
</organism>
<accession>A0A0S1MIS2</accession>
<feature type="signal peptide" evidence="1">
    <location>
        <begin position="1"/>
        <end position="21"/>
    </location>
</feature>
<feature type="chain" id="PRO_5006589221" evidence="1">
    <location>
        <begin position="22"/>
        <end position="50"/>
    </location>
</feature>
<protein>
    <submittedName>
        <fullName evidence="2">Uncharacterized protein</fullName>
    </submittedName>
</protein>